<comment type="caution">
    <text evidence="2">The sequence shown here is derived from an EMBL/GenBank/DDBJ whole genome shotgun (WGS) entry which is preliminary data.</text>
</comment>
<evidence type="ECO:0000256" key="1">
    <source>
        <dbReference type="SAM" id="MobiDB-lite"/>
    </source>
</evidence>
<sequence>MGSDSGSGARPVLAVAAAGLIIAGCGAGGAATSVRPAPSLRLVAYDDCGGLLRGLREATAAHVGPYGLAGDPMMRPLASGRVPGDAKAAQQAPDTTHSATNVQEPGIDEPDLVKTDGRRIVTASRGRLHVIDAASRKETGTADLGAGTTWSPGELLLGGDRALVVLRPAITFARDTIGGITDIAPIPRGQGPRLVLVDLKGAPRVVSSLQADGSYVDARQVGSVARLVVRSAPAITFPSRRGGTDSGATAANRRAVEHAPLDSWLPHYKVTRGGRTESRTVPCDQVSHPASYTGTSLVSVLSVDLAGDMADVSPVSVVAGGQTVYGSGTGLYVTDRPATGTADRTDIYRFDLNGSGPPRFAASGSVPGDLLNQYSLSEYAGNLRVATTTGQVQVPWASPGTTPPTESAVYVLARHGGRLEQVGRLGGLGRGERIHAVRFAGPSGYVVTFRQTDPLYALDLRDPAKPRATGELKISGYSAYLHPAGDGRLIGVGQHTDAKGRPLGTQVSLFDVSDPAAPRRLSAYTVPSTWSMAEFDPHAFLYWPQSGLTVVPMAGPGKDGALALTVTPAGVRRLGEVDPPKAAGAVQRALVVGGTLWTLTPSGLQAGDATTLARTAWVPFS</sequence>
<dbReference type="Proteomes" id="UP000316096">
    <property type="component" value="Unassembled WGS sequence"/>
</dbReference>
<gene>
    <name evidence="2" type="ORF">FB559_0768</name>
</gene>
<feature type="compositionally biased region" description="Polar residues" evidence="1">
    <location>
        <begin position="92"/>
        <end position="103"/>
    </location>
</feature>
<dbReference type="OrthoDB" id="9778998at2"/>
<dbReference type="EMBL" id="VFOZ01000001">
    <property type="protein sequence ID" value="TQL95268.1"/>
    <property type="molecule type" value="Genomic_DNA"/>
</dbReference>
<dbReference type="RefSeq" id="WP_141953274.1">
    <property type="nucleotide sequence ID" value="NZ_VFOZ01000001.1"/>
</dbReference>
<name>A0A543CDT9_9ACTN</name>
<dbReference type="InterPro" id="IPR019198">
    <property type="entry name" value="Beta_propeller_containing"/>
</dbReference>
<feature type="region of interest" description="Disordered" evidence="1">
    <location>
        <begin position="77"/>
        <end position="112"/>
    </location>
</feature>
<reference evidence="2 3" key="1">
    <citation type="submission" date="2019-06" db="EMBL/GenBank/DDBJ databases">
        <title>Sequencing the genomes of 1000 actinobacteria strains.</title>
        <authorList>
            <person name="Klenk H.-P."/>
        </authorList>
    </citation>
    <scope>NUCLEOTIDE SEQUENCE [LARGE SCALE GENOMIC DNA]</scope>
    <source>
        <strain evidence="2 3">DSM 102200</strain>
    </source>
</reference>
<accession>A0A543CDT9</accession>
<protein>
    <submittedName>
        <fullName evidence="2">Putative secreted protein with C-terminal beta-propeller domain</fullName>
    </submittedName>
</protein>
<evidence type="ECO:0000313" key="2">
    <source>
        <dbReference type="EMBL" id="TQL95268.1"/>
    </source>
</evidence>
<dbReference type="SUPFAM" id="SSF69322">
    <property type="entry name" value="Tricorn protease domain 2"/>
    <property type="match status" value="1"/>
</dbReference>
<organism evidence="2 3">
    <name type="scientific">Actinoallomurus bryophytorum</name>
    <dbReference type="NCBI Taxonomy" id="1490222"/>
    <lineage>
        <taxon>Bacteria</taxon>
        <taxon>Bacillati</taxon>
        <taxon>Actinomycetota</taxon>
        <taxon>Actinomycetes</taxon>
        <taxon>Streptosporangiales</taxon>
        <taxon>Thermomonosporaceae</taxon>
        <taxon>Actinoallomurus</taxon>
    </lineage>
</organism>
<dbReference type="Pfam" id="PF09826">
    <property type="entry name" value="Beta_propel"/>
    <property type="match status" value="1"/>
</dbReference>
<dbReference type="AlphaFoldDB" id="A0A543CDT9"/>
<proteinExistence type="predicted"/>
<dbReference type="InterPro" id="IPR014441">
    <property type="entry name" value="UCP006425_b-propeller"/>
</dbReference>
<evidence type="ECO:0000313" key="3">
    <source>
        <dbReference type="Proteomes" id="UP000316096"/>
    </source>
</evidence>
<keyword evidence="3" id="KW-1185">Reference proteome</keyword>
<dbReference type="PIRSF" id="PIRSF006425">
    <property type="entry name" value="UCP006425_WD40"/>
    <property type="match status" value="1"/>
</dbReference>